<dbReference type="AlphaFoldDB" id="A0ABD3GWL5"/>
<feature type="transmembrane region" description="Helical" evidence="6">
    <location>
        <begin position="356"/>
        <end position="374"/>
    </location>
</feature>
<evidence type="ECO:0000256" key="3">
    <source>
        <dbReference type="ARBA" id="ARBA00022989"/>
    </source>
</evidence>
<dbReference type="InterPro" id="IPR010658">
    <property type="entry name" value="Nodulin-like"/>
</dbReference>
<evidence type="ECO:0000256" key="4">
    <source>
        <dbReference type="ARBA" id="ARBA00023136"/>
    </source>
</evidence>
<gene>
    <name evidence="10" type="ORF">R1sor_000589</name>
</gene>
<keyword evidence="2 6" id="KW-0812">Transmembrane</keyword>
<dbReference type="Pfam" id="PF23262">
    <property type="entry name" value="NFD4_C"/>
    <property type="match status" value="1"/>
</dbReference>
<reference evidence="10 11" key="1">
    <citation type="submission" date="2024-09" db="EMBL/GenBank/DDBJ databases">
        <title>Chromosome-scale assembly of Riccia sorocarpa.</title>
        <authorList>
            <person name="Paukszto L."/>
        </authorList>
    </citation>
    <scope>NUCLEOTIDE SEQUENCE [LARGE SCALE GENOMIC DNA]</scope>
    <source>
        <strain evidence="10">LP-2024</strain>
        <tissue evidence="10">Aerial parts of the thallus</tissue>
    </source>
</reference>
<feature type="compositionally biased region" description="Basic and acidic residues" evidence="5">
    <location>
        <begin position="334"/>
        <end position="345"/>
    </location>
</feature>
<evidence type="ECO:0000256" key="7">
    <source>
        <dbReference type="SAM" id="SignalP"/>
    </source>
</evidence>
<dbReference type="SUPFAM" id="SSF103473">
    <property type="entry name" value="MFS general substrate transporter"/>
    <property type="match status" value="2"/>
</dbReference>
<dbReference type="Pfam" id="PF06813">
    <property type="entry name" value="Nodulin-like"/>
    <property type="match status" value="1"/>
</dbReference>
<feature type="signal peptide" evidence="7">
    <location>
        <begin position="1"/>
        <end position="20"/>
    </location>
</feature>
<sequence>MLKSRWFVVVCAIWIQCCSGATYTFGVYSQTVKLALNYDQKMLDTLASFKDIGANVGILSGIIFEHTSPWAVLAIGALQSGFGYLMIWLSVVGRVPSPALWQMCLYMFLAANGQTYFNTATVVTCVTNFPRSRGTVIGLMKGFLGLSGAILTQFYRASYAEDPESYIFMLVWLPTLMALVWMFVLRPLPSPNRSNEATNLYLMSIIGILLAAYLMALIIIQNTMNLTNLASVITSSVCILVLLLPLGVVYKSEREDENEDASLPNPSSPSPSLEQPLLASLANLPESERVSSSSIKENPAAEAENSKFRPKKLYHSESQGEPSEEVQEGTLAETQRRKPDRGEDHTFTEAVKTADFWLLCLAMACGMGSGLTAINNMGQIGASQGYSPHKVGTFISLLCIWNFLGRLGFGTISEICLHRYRIARPVFLALTQAAMSIGHIIFAVAFPGSLYVGSVVVGLCYGAQWSLMPAITSEIFGLMRFGTLFNTIAIASPVGSYILSVQIAGRIYDFEAEQERKGGVFVVDILRSGIFRWLKSGELLCDGARCFRLTFIIMGAVSFFGCLVCMILVARTRNFYYQVIYSRVEDIRRRKEEEERRDSSLA</sequence>
<keyword evidence="11" id="KW-1185">Reference proteome</keyword>
<evidence type="ECO:0000313" key="10">
    <source>
        <dbReference type="EMBL" id="KAL3682567.1"/>
    </source>
</evidence>
<proteinExistence type="predicted"/>
<feature type="chain" id="PRO_5044857102" description="Nodulin-like domain-containing protein" evidence="7">
    <location>
        <begin position="21"/>
        <end position="602"/>
    </location>
</feature>
<keyword evidence="7" id="KW-0732">Signal</keyword>
<protein>
    <recommendedName>
        <fullName evidence="12">Nodulin-like domain-containing protein</fullName>
    </recommendedName>
</protein>
<organism evidence="10 11">
    <name type="scientific">Riccia sorocarpa</name>
    <dbReference type="NCBI Taxonomy" id="122646"/>
    <lineage>
        <taxon>Eukaryota</taxon>
        <taxon>Viridiplantae</taxon>
        <taxon>Streptophyta</taxon>
        <taxon>Embryophyta</taxon>
        <taxon>Marchantiophyta</taxon>
        <taxon>Marchantiopsida</taxon>
        <taxon>Marchantiidae</taxon>
        <taxon>Marchantiales</taxon>
        <taxon>Ricciaceae</taxon>
        <taxon>Riccia</taxon>
    </lineage>
</organism>
<evidence type="ECO:0000313" key="11">
    <source>
        <dbReference type="Proteomes" id="UP001633002"/>
    </source>
</evidence>
<dbReference type="GO" id="GO:0016020">
    <property type="term" value="C:membrane"/>
    <property type="evidence" value="ECO:0007669"/>
    <property type="project" value="UniProtKB-SubCell"/>
</dbReference>
<keyword evidence="4 6" id="KW-0472">Membrane</keyword>
<name>A0ABD3GWL5_9MARC</name>
<feature type="region of interest" description="Disordered" evidence="5">
    <location>
        <begin position="288"/>
        <end position="345"/>
    </location>
</feature>
<evidence type="ECO:0008006" key="12">
    <source>
        <dbReference type="Google" id="ProtNLM"/>
    </source>
</evidence>
<feature type="transmembrane region" description="Helical" evidence="6">
    <location>
        <begin position="394"/>
        <end position="413"/>
    </location>
</feature>
<feature type="transmembrane region" description="Helical" evidence="6">
    <location>
        <begin position="167"/>
        <end position="188"/>
    </location>
</feature>
<feature type="region of interest" description="Disordered" evidence="5">
    <location>
        <begin position="255"/>
        <end position="275"/>
    </location>
</feature>
<dbReference type="Gene3D" id="1.20.1250.20">
    <property type="entry name" value="MFS general substrate transporter like domains"/>
    <property type="match status" value="2"/>
</dbReference>
<comment type="caution">
    <text evidence="10">The sequence shown here is derived from an EMBL/GenBank/DDBJ whole genome shotgun (WGS) entry which is preliminary data.</text>
</comment>
<dbReference type="PANTHER" id="PTHR21576">
    <property type="entry name" value="UNCHARACTERIZED NODULIN-LIKE PROTEIN"/>
    <property type="match status" value="1"/>
</dbReference>
<accession>A0ABD3GWL5</accession>
<feature type="transmembrane region" description="Helical" evidence="6">
    <location>
        <begin position="200"/>
        <end position="220"/>
    </location>
</feature>
<feature type="transmembrane region" description="Helical" evidence="6">
    <location>
        <begin position="226"/>
        <end position="250"/>
    </location>
</feature>
<dbReference type="Proteomes" id="UP001633002">
    <property type="component" value="Unassembled WGS sequence"/>
</dbReference>
<evidence type="ECO:0000259" key="9">
    <source>
        <dbReference type="Pfam" id="PF23262"/>
    </source>
</evidence>
<feature type="domain" description="Nodulin-like" evidence="8">
    <location>
        <begin position="5"/>
        <end position="249"/>
    </location>
</feature>
<feature type="compositionally biased region" description="Low complexity" evidence="5">
    <location>
        <begin position="261"/>
        <end position="275"/>
    </location>
</feature>
<feature type="domain" description="NFD4 C-terminal" evidence="9">
    <location>
        <begin position="352"/>
        <end position="527"/>
    </location>
</feature>
<keyword evidence="3 6" id="KW-1133">Transmembrane helix</keyword>
<evidence type="ECO:0000256" key="6">
    <source>
        <dbReference type="SAM" id="Phobius"/>
    </source>
</evidence>
<evidence type="ECO:0000256" key="2">
    <source>
        <dbReference type="ARBA" id="ARBA00022692"/>
    </source>
</evidence>
<comment type="subcellular location">
    <subcellularLocation>
        <location evidence="1">Membrane</location>
        <topology evidence="1">Multi-pass membrane protein</topology>
    </subcellularLocation>
</comment>
<dbReference type="InterPro" id="IPR036259">
    <property type="entry name" value="MFS_trans_sf"/>
</dbReference>
<dbReference type="CDD" id="cd17354">
    <property type="entry name" value="MFS_Mch1p_like"/>
    <property type="match status" value="1"/>
</dbReference>
<feature type="transmembrane region" description="Helical" evidence="6">
    <location>
        <begin position="136"/>
        <end position="155"/>
    </location>
</feature>
<dbReference type="InterPro" id="IPR056555">
    <property type="entry name" value="NFD4_C"/>
</dbReference>
<evidence type="ECO:0000256" key="5">
    <source>
        <dbReference type="SAM" id="MobiDB-lite"/>
    </source>
</evidence>
<dbReference type="PANTHER" id="PTHR21576:SF22">
    <property type="entry name" value="F25A4.25 PROTEIN"/>
    <property type="match status" value="1"/>
</dbReference>
<feature type="transmembrane region" description="Helical" evidence="6">
    <location>
        <begin position="70"/>
        <end position="93"/>
    </location>
</feature>
<evidence type="ECO:0000259" key="8">
    <source>
        <dbReference type="Pfam" id="PF06813"/>
    </source>
</evidence>
<feature type="transmembrane region" description="Helical" evidence="6">
    <location>
        <begin position="549"/>
        <end position="570"/>
    </location>
</feature>
<evidence type="ECO:0000256" key="1">
    <source>
        <dbReference type="ARBA" id="ARBA00004141"/>
    </source>
</evidence>
<dbReference type="EMBL" id="JBJQOH010000006">
    <property type="protein sequence ID" value="KAL3682567.1"/>
    <property type="molecule type" value="Genomic_DNA"/>
</dbReference>
<feature type="transmembrane region" description="Helical" evidence="6">
    <location>
        <begin position="483"/>
        <end position="504"/>
    </location>
</feature>